<dbReference type="EMBL" id="LUCS01000009">
    <property type="protein sequence ID" value="KAF6512425.1"/>
    <property type="molecule type" value="Genomic_DNA"/>
</dbReference>
<dbReference type="PATRIC" id="fig|1422.18.peg.3042"/>
<keyword evidence="6 7" id="KW-0472">Membrane</keyword>
<reference evidence="10 11" key="1">
    <citation type="submission" date="2016-01" db="EMBL/GenBank/DDBJ databases">
        <title>Draft Genome Sequences of Seven Thermophilic Sporeformers Isolated from Foods.</title>
        <authorList>
            <person name="Berendsen E.M."/>
            <person name="Wells-Bennik M.H."/>
            <person name="Krawcyk A.O."/>
            <person name="De Jong A."/>
            <person name="Holsappel S."/>
            <person name="Eijlander R.T."/>
            <person name="Kuipers O.P."/>
        </authorList>
    </citation>
    <scope>NUCLEOTIDE SEQUENCE [LARGE SCALE GENOMIC DNA]</scope>
    <source>
        <strain evidence="10 11">B4109</strain>
    </source>
</reference>
<comment type="subcellular location">
    <subcellularLocation>
        <location evidence="1 7">Cell membrane</location>
        <topology evidence="1 7">Multi-pass membrane protein</topology>
    </subcellularLocation>
</comment>
<proteinExistence type="inferred from homology"/>
<gene>
    <name evidence="10" type="ORF">B4109_2783</name>
    <name evidence="9" type="ORF">GS8_724</name>
</gene>
<protein>
    <submittedName>
        <fullName evidence="9">Multiple sugar ABC transporter membrane-spanning permease protein MsmF</fullName>
    </submittedName>
</protein>
<evidence type="ECO:0000256" key="2">
    <source>
        <dbReference type="ARBA" id="ARBA00022448"/>
    </source>
</evidence>
<dbReference type="Proteomes" id="UP000773850">
    <property type="component" value="Unassembled WGS sequence"/>
</dbReference>
<evidence type="ECO:0000256" key="4">
    <source>
        <dbReference type="ARBA" id="ARBA00022692"/>
    </source>
</evidence>
<name>A0A150MSA3_GEOSE</name>
<dbReference type="Gene3D" id="1.10.3720.10">
    <property type="entry name" value="MetI-like"/>
    <property type="match status" value="1"/>
</dbReference>
<dbReference type="PANTHER" id="PTHR43227:SF11">
    <property type="entry name" value="BLL4140 PROTEIN"/>
    <property type="match status" value="1"/>
</dbReference>
<evidence type="ECO:0000256" key="6">
    <source>
        <dbReference type="ARBA" id="ARBA00023136"/>
    </source>
</evidence>
<evidence type="ECO:0000313" key="9">
    <source>
        <dbReference type="EMBL" id="KAF6512425.1"/>
    </source>
</evidence>
<dbReference type="AlphaFoldDB" id="A0A150MSA3"/>
<keyword evidence="5 7" id="KW-1133">Transmembrane helix</keyword>
<dbReference type="Proteomes" id="UP000075424">
    <property type="component" value="Unassembled WGS sequence"/>
</dbReference>
<evidence type="ECO:0000256" key="5">
    <source>
        <dbReference type="ARBA" id="ARBA00022989"/>
    </source>
</evidence>
<evidence type="ECO:0000313" key="10">
    <source>
        <dbReference type="EMBL" id="KYD27358.1"/>
    </source>
</evidence>
<organism evidence="10 11">
    <name type="scientific">Geobacillus stearothermophilus</name>
    <name type="common">Bacillus stearothermophilus</name>
    <dbReference type="NCBI Taxonomy" id="1422"/>
    <lineage>
        <taxon>Bacteria</taxon>
        <taxon>Bacillati</taxon>
        <taxon>Bacillota</taxon>
        <taxon>Bacilli</taxon>
        <taxon>Bacillales</taxon>
        <taxon>Anoxybacillaceae</taxon>
        <taxon>Geobacillus</taxon>
    </lineage>
</organism>
<accession>A0A150MSA3</accession>
<sequence length="53" mass="6031">MYEAAEMDGAIGWKRVWHVTIPMLYPLFYTVTILAVGLMFGIFTERMSCLAAD</sequence>
<evidence type="ECO:0000256" key="1">
    <source>
        <dbReference type="ARBA" id="ARBA00004651"/>
    </source>
</evidence>
<dbReference type="PANTHER" id="PTHR43227">
    <property type="entry name" value="BLL4140 PROTEIN"/>
    <property type="match status" value="1"/>
</dbReference>
<dbReference type="InterPro" id="IPR050809">
    <property type="entry name" value="UgpAE/MalFG_permease"/>
</dbReference>
<dbReference type="GO" id="GO:0005886">
    <property type="term" value="C:plasma membrane"/>
    <property type="evidence" value="ECO:0007669"/>
    <property type="project" value="UniProtKB-SubCell"/>
</dbReference>
<keyword evidence="12" id="KW-1185">Reference proteome</keyword>
<feature type="domain" description="ABC transmembrane type-1" evidence="8">
    <location>
        <begin position="1"/>
        <end position="53"/>
    </location>
</feature>
<keyword evidence="3" id="KW-1003">Cell membrane</keyword>
<reference evidence="9 12" key="2">
    <citation type="submission" date="2016-03" db="EMBL/GenBank/DDBJ databases">
        <title>Spore heat resistance.</title>
        <authorList>
            <person name="Boekhorst J."/>
            <person name="Berendsen E.M."/>
            <person name="Wells-Bennik M.H."/>
            <person name="Kuipers O.P."/>
        </authorList>
    </citation>
    <scope>NUCLEOTIDE SEQUENCE [LARGE SCALE GENOMIC DNA]</scope>
    <source>
        <strain evidence="9 12">GS8</strain>
    </source>
</reference>
<evidence type="ECO:0000313" key="11">
    <source>
        <dbReference type="Proteomes" id="UP000075424"/>
    </source>
</evidence>
<evidence type="ECO:0000256" key="3">
    <source>
        <dbReference type="ARBA" id="ARBA00022475"/>
    </source>
</evidence>
<dbReference type="EMBL" id="LQYV01000054">
    <property type="protein sequence ID" value="KYD27358.1"/>
    <property type="molecule type" value="Genomic_DNA"/>
</dbReference>
<feature type="transmembrane region" description="Helical" evidence="7">
    <location>
        <begin position="23"/>
        <end position="43"/>
    </location>
</feature>
<keyword evidence="2 7" id="KW-0813">Transport</keyword>
<dbReference type="SUPFAM" id="SSF161098">
    <property type="entry name" value="MetI-like"/>
    <property type="match status" value="1"/>
</dbReference>
<evidence type="ECO:0000313" key="12">
    <source>
        <dbReference type="Proteomes" id="UP000773850"/>
    </source>
</evidence>
<evidence type="ECO:0000256" key="7">
    <source>
        <dbReference type="RuleBase" id="RU363032"/>
    </source>
</evidence>
<evidence type="ECO:0000259" key="8">
    <source>
        <dbReference type="PROSITE" id="PS50928"/>
    </source>
</evidence>
<dbReference type="InterPro" id="IPR000515">
    <property type="entry name" value="MetI-like"/>
</dbReference>
<comment type="similarity">
    <text evidence="7">Belongs to the binding-protein-dependent transport system permease family.</text>
</comment>
<dbReference type="PROSITE" id="PS50928">
    <property type="entry name" value="ABC_TM1"/>
    <property type="match status" value="1"/>
</dbReference>
<dbReference type="Pfam" id="PF00528">
    <property type="entry name" value="BPD_transp_1"/>
    <property type="match status" value="1"/>
</dbReference>
<keyword evidence="4 7" id="KW-0812">Transmembrane</keyword>
<dbReference type="InterPro" id="IPR035906">
    <property type="entry name" value="MetI-like_sf"/>
</dbReference>
<comment type="caution">
    <text evidence="10">The sequence shown here is derived from an EMBL/GenBank/DDBJ whole genome shotgun (WGS) entry which is preliminary data.</text>
</comment>
<dbReference type="GO" id="GO:0055085">
    <property type="term" value="P:transmembrane transport"/>
    <property type="evidence" value="ECO:0007669"/>
    <property type="project" value="InterPro"/>
</dbReference>
<comment type="caution">
    <text evidence="7">Lacks conserved residue(s) required for the propagation of feature annotation.</text>
</comment>